<reference evidence="3" key="1">
    <citation type="submission" date="2018-04" db="EMBL/GenBank/DDBJ databases">
        <authorList>
            <person name="Lucker S."/>
            <person name="Sakoula D."/>
        </authorList>
    </citation>
    <scope>NUCLEOTIDE SEQUENCE [LARGE SCALE GENOMIC DNA]</scope>
</reference>
<accession>A0A330L1J7</accession>
<name>A0A330L1J7_9BACT</name>
<organism evidence="2 3">
    <name type="scientific">Nitrospira lenta</name>
    <dbReference type="NCBI Taxonomy" id="1436998"/>
    <lineage>
        <taxon>Bacteria</taxon>
        <taxon>Pseudomonadati</taxon>
        <taxon>Nitrospirota</taxon>
        <taxon>Nitrospiria</taxon>
        <taxon>Nitrospirales</taxon>
        <taxon>Nitrospiraceae</taxon>
        <taxon>Nitrospira</taxon>
    </lineage>
</organism>
<dbReference type="PANTHER" id="PTHR22946:SF8">
    <property type="entry name" value="ACETYL XYLAN ESTERASE DOMAIN-CONTAINING PROTEIN"/>
    <property type="match status" value="1"/>
</dbReference>
<evidence type="ECO:0000313" key="3">
    <source>
        <dbReference type="Proteomes" id="UP000248168"/>
    </source>
</evidence>
<evidence type="ECO:0000259" key="1">
    <source>
        <dbReference type="Pfam" id="PF12146"/>
    </source>
</evidence>
<dbReference type="Pfam" id="PF12146">
    <property type="entry name" value="Hydrolase_4"/>
    <property type="match status" value="1"/>
</dbReference>
<sequence length="255" mass="27860">MTRMEQDLSFSDPQGHRVAAVLATPASETDRIAVLCHGFLSGKRSATNKTLTRILNAQGIATFAFDFFGQGDSDGPFEALTTTRAVAQANTALDLVRQKGFSRLGLMGSSFGGLVAILTASQRRDLTCLALKCPVVDFAEELRLTLGDAEMAVWQSTDTIPNLMGGTERIRLRYAFYEDCLRRIAYEPAKTITAPTLIVQGDQDECVPLHQSQQLAAALTCPTRMELLPGADHQFTKSADFNRMTTLIADWLTAH</sequence>
<dbReference type="InterPro" id="IPR050261">
    <property type="entry name" value="FrsA_esterase"/>
</dbReference>
<dbReference type="SUPFAM" id="SSF53474">
    <property type="entry name" value="alpha/beta-Hydrolases"/>
    <property type="match status" value="1"/>
</dbReference>
<dbReference type="InterPro" id="IPR022742">
    <property type="entry name" value="Hydrolase_4"/>
</dbReference>
<dbReference type="PANTHER" id="PTHR22946">
    <property type="entry name" value="DIENELACTONE HYDROLASE DOMAIN-CONTAINING PROTEIN-RELATED"/>
    <property type="match status" value="1"/>
</dbReference>
<protein>
    <recommendedName>
        <fullName evidence="1">Serine aminopeptidase S33 domain-containing protein</fullName>
    </recommendedName>
</protein>
<dbReference type="AlphaFoldDB" id="A0A330L1J7"/>
<dbReference type="InterPro" id="IPR029058">
    <property type="entry name" value="AB_hydrolase_fold"/>
</dbReference>
<dbReference type="Proteomes" id="UP000248168">
    <property type="component" value="Unassembled WGS sequence"/>
</dbReference>
<feature type="domain" description="Serine aminopeptidase S33" evidence="1">
    <location>
        <begin position="28"/>
        <end position="142"/>
    </location>
</feature>
<keyword evidence="3" id="KW-1185">Reference proteome</keyword>
<dbReference type="Gene3D" id="3.40.50.1820">
    <property type="entry name" value="alpha/beta hydrolase"/>
    <property type="match status" value="1"/>
</dbReference>
<evidence type="ECO:0000313" key="2">
    <source>
        <dbReference type="EMBL" id="SPP63207.1"/>
    </source>
</evidence>
<dbReference type="InParanoid" id="A0A330L1J7"/>
<proteinExistence type="predicted"/>
<gene>
    <name evidence="2" type="ORF">NITLEN_10293</name>
</gene>
<dbReference type="EMBL" id="OUNR01000001">
    <property type="protein sequence ID" value="SPP63207.1"/>
    <property type="molecule type" value="Genomic_DNA"/>
</dbReference>